<organism evidence="8 9">
    <name type="scientific">Allofranklinella schreckenbergeri</name>
    <dbReference type="NCBI Taxonomy" id="1076744"/>
    <lineage>
        <taxon>Bacteria</taxon>
        <taxon>Pseudomonadati</taxon>
        <taxon>Pseudomonadota</taxon>
        <taxon>Betaproteobacteria</taxon>
        <taxon>Burkholderiales</taxon>
        <taxon>Comamonadaceae</taxon>
        <taxon>Allofranklinella</taxon>
    </lineage>
</organism>
<keyword evidence="9" id="KW-1185">Reference proteome</keyword>
<dbReference type="EC" id="5.2.1.8" evidence="3"/>
<dbReference type="InterPro" id="IPR000297">
    <property type="entry name" value="PPIase_PpiC"/>
</dbReference>
<dbReference type="EMBL" id="RDQL01000013">
    <property type="protein sequence ID" value="RMW97781.1"/>
    <property type="molecule type" value="Genomic_DNA"/>
</dbReference>
<comment type="catalytic activity">
    <reaction evidence="1">
        <text>[protein]-peptidylproline (omega=180) = [protein]-peptidylproline (omega=0)</text>
        <dbReference type="Rhea" id="RHEA:16237"/>
        <dbReference type="Rhea" id="RHEA-COMP:10747"/>
        <dbReference type="Rhea" id="RHEA-COMP:10748"/>
        <dbReference type="ChEBI" id="CHEBI:83833"/>
        <dbReference type="ChEBI" id="CHEBI:83834"/>
        <dbReference type="EC" id="5.2.1.8"/>
    </reaction>
</comment>
<keyword evidence="5" id="KW-0413">Isomerase</keyword>
<dbReference type="InterPro" id="IPR050245">
    <property type="entry name" value="PrsA_foldase"/>
</dbReference>
<dbReference type="Proteomes" id="UP000267035">
    <property type="component" value="Unassembled WGS sequence"/>
</dbReference>
<dbReference type="Gene3D" id="3.10.50.40">
    <property type="match status" value="1"/>
</dbReference>
<evidence type="ECO:0000256" key="3">
    <source>
        <dbReference type="ARBA" id="ARBA00013194"/>
    </source>
</evidence>
<feature type="domain" description="PpiC" evidence="7">
    <location>
        <begin position="139"/>
        <end position="235"/>
    </location>
</feature>
<name>A0A3M6Q5S3_9BURK</name>
<dbReference type="SUPFAM" id="SSF54534">
    <property type="entry name" value="FKBP-like"/>
    <property type="match status" value="1"/>
</dbReference>
<dbReference type="PROSITE" id="PS50198">
    <property type="entry name" value="PPIC_PPIASE_2"/>
    <property type="match status" value="1"/>
</dbReference>
<comment type="similarity">
    <text evidence="2">Belongs to the PpiC/parvulin rotamase family.</text>
</comment>
<dbReference type="InterPro" id="IPR046357">
    <property type="entry name" value="PPIase_dom_sf"/>
</dbReference>
<keyword evidence="6" id="KW-0732">Signal</keyword>
<evidence type="ECO:0000256" key="4">
    <source>
        <dbReference type="ARBA" id="ARBA00023110"/>
    </source>
</evidence>
<evidence type="ECO:0000256" key="6">
    <source>
        <dbReference type="SAM" id="SignalP"/>
    </source>
</evidence>
<feature type="chain" id="PRO_5018255735" description="peptidylprolyl isomerase" evidence="6">
    <location>
        <begin position="21"/>
        <end position="299"/>
    </location>
</feature>
<evidence type="ECO:0000256" key="1">
    <source>
        <dbReference type="ARBA" id="ARBA00000971"/>
    </source>
</evidence>
<accession>A0A3M6Q5S3</accession>
<protein>
    <recommendedName>
        <fullName evidence="3">peptidylprolyl isomerase</fullName>
        <ecNumber evidence="3">5.2.1.8</ecNumber>
    </recommendedName>
</protein>
<evidence type="ECO:0000313" key="8">
    <source>
        <dbReference type="EMBL" id="RMW97781.1"/>
    </source>
</evidence>
<evidence type="ECO:0000256" key="2">
    <source>
        <dbReference type="ARBA" id="ARBA00007656"/>
    </source>
</evidence>
<dbReference type="AlphaFoldDB" id="A0A3M6Q5S3"/>
<comment type="caution">
    <text evidence="8">The sequence shown here is derived from an EMBL/GenBank/DDBJ whole genome shotgun (WGS) entry which is preliminary data.</text>
</comment>
<dbReference type="PANTHER" id="PTHR47245:SF2">
    <property type="entry name" value="PEPTIDYL-PROLYL CIS-TRANS ISOMERASE HP_0175-RELATED"/>
    <property type="match status" value="1"/>
</dbReference>
<dbReference type="GO" id="GO:0003755">
    <property type="term" value="F:peptidyl-prolyl cis-trans isomerase activity"/>
    <property type="evidence" value="ECO:0007669"/>
    <property type="project" value="UniProtKB-KW"/>
</dbReference>
<sequence>MRMKFVSLTVGMSLSLVVSAAQPQALVWTSTQQVTAQDFEADALSLPSNVRYHALSDPFKVEIVGQGLLVRTTLAKQAREKGLDKGDLAQIRLRQVQETALMDLLLEDLFKAQGPSEADLLKYAENEYKHNPERFKLPADERKASHILIVGTDEEAKKAIDDLYQQLQKGADFGELAFKFSKDPGSAPNYGSLGYFPRGTMVPEFETELDKLKKNGEYSKPFQSSFGWHIVRLDDSRDAGMLPFEQVRDNLIAEGRAKAFKDLRDTLVQKIIAEAKPEKDAIEAFAKKNKELADKQRAK</sequence>
<keyword evidence="4 5" id="KW-0697">Rotamase</keyword>
<feature type="signal peptide" evidence="6">
    <location>
        <begin position="1"/>
        <end position="20"/>
    </location>
</feature>
<evidence type="ECO:0000313" key="9">
    <source>
        <dbReference type="Proteomes" id="UP000267035"/>
    </source>
</evidence>
<evidence type="ECO:0000256" key="5">
    <source>
        <dbReference type="PROSITE-ProRule" id="PRU00278"/>
    </source>
</evidence>
<dbReference type="PANTHER" id="PTHR47245">
    <property type="entry name" value="PEPTIDYLPROLYL ISOMERASE"/>
    <property type="match status" value="1"/>
</dbReference>
<dbReference type="Pfam" id="PF00639">
    <property type="entry name" value="Rotamase"/>
    <property type="match status" value="1"/>
</dbReference>
<evidence type="ECO:0000259" key="7">
    <source>
        <dbReference type="PROSITE" id="PS50198"/>
    </source>
</evidence>
<gene>
    <name evidence="8" type="ORF">EBQ25_09505</name>
</gene>
<proteinExistence type="inferred from homology"/>
<reference evidence="8 9" key="1">
    <citation type="submission" date="2018-10" db="EMBL/GenBank/DDBJ databases">
        <title>Comamonadaceae CDC group NO-1 genome sequencing and assembly.</title>
        <authorList>
            <person name="Bernier A.-M."/>
            <person name="Bernard K."/>
        </authorList>
    </citation>
    <scope>NUCLEOTIDE SEQUENCE [LARGE SCALE GENOMIC DNA]</scope>
    <source>
        <strain evidence="8 9">NML161473</strain>
    </source>
</reference>